<name>A0ACC1TFN0_9APHY</name>
<evidence type="ECO:0000313" key="2">
    <source>
        <dbReference type="Proteomes" id="UP001148662"/>
    </source>
</evidence>
<organism evidence="1 2">
    <name type="scientific">Phlebia brevispora</name>
    <dbReference type="NCBI Taxonomy" id="194682"/>
    <lineage>
        <taxon>Eukaryota</taxon>
        <taxon>Fungi</taxon>
        <taxon>Dikarya</taxon>
        <taxon>Basidiomycota</taxon>
        <taxon>Agaricomycotina</taxon>
        <taxon>Agaricomycetes</taxon>
        <taxon>Polyporales</taxon>
        <taxon>Meruliaceae</taxon>
        <taxon>Phlebia</taxon>
    </lineage>
</organism>
<dbReference type="EMBL" id="JANHOG010000007">
    <property type="protein sequence ID" value="KAJ3559833.1"/>
    <property type="molecule type" value="Genomic_DNA"/>
</dbReference>
<sequence length="611" mass="65294">MAAPSREIGTLIVVILKARNLPNKRHIGKQDPYCTVELNGDARRTKAIKRGGQHPEWDEEIRASDSEAPSTLSKGPGDEAPRIQGGRHMKLACYAEYMRDPEFIGEARVDLTEVLTKGETDEWFTLMNKGKYSGEVYLELTFWSNEPPPVKKSSSKPKVKKQYGGPGSFVPSDAPSSSPPTPPSGAATPPRDPYSSISNGLHNMSTGNLHDTSHDSIPSSLRASNSMVRRDLYSAPYETTRSQRSYHSVDSLANDFSELGVQNDQGRSSAYLPPSGSYTYPPPTTSGQLPYASAGHSEPQPSFYEYDGSSSYADPISQDAYDDGRPLTPGQVQDNGILPPAPYQAPYESGGPVQSSHISTRSHGPRYSLPTSSSGFVPIASPAPPVYVAPQFSVSSPYTVDPNLVSTSAPPHQGYGSGYGPPSRTSVPPSAPPQTGLHPSPSVIAASASYQATPPPNAYYQQYASAAYPTNARPYTTPSVPPAQHGQEGSHPLPSPPVHAPPVGSGAQELAGYAYQQTPSPYPQAPPPPPQTLSHSTSSPIHSHISRPLPQPSVRARRHSMITGAPPQIPMNGPRPPALEGYGYANIPPPPPTGSQLGWSQQCTNIVCDWV</sequence>
<proteinExistence type="predicted"/>
<gene>
    <name evidence="1" type="ORF">NM688_g107</name>
</gene>
<dbReference type="Proteomes" id="UP001148662">
    <property type="component" value="Unassembled WGS sequence"/>
</dbReference>
<keyword evidence="2" id="KW-1185">Reference proteome</keyword>
<reference evidence="1" key="1">
    <citation type="submission" date="2022-07" db="EMBL/GenBank/DDBJ databases">
        <title>Genome Sequence of Phlebia brevispora.</title>
        <authorList>
            <person name="Buettner E."/>
        </authorList>
    </citation>
    <scope>NUCLEOTIDE SEQUENCE</scope>
    <source>
        <strain evidence="1">MPL23</strain>
    </source>
</reference>
<protein>
    <submittedName>
        <fullName evidence="1">Uncharacterized protein</fullName>
    </submittedName>
</protein>
<accession>A0ACC1TFN0</accession>
<comment type="caution">
    <text evidence="1">The sequence shown here is derived from an EMBL/GenBank/DDBJ whole genome shotgun (WGS) entry which is preliminary data.</text>
</comment>
<evidence type="ECO:0000313" key="1">
    <source>
        <dbReference type="EMBL" id="KAJ3559833.1"/>
    </source>
</evidence>